<protein>
    <submittedName>
        <fullName evidence="4">Mucin-17</fullName>
    </submittedName>
</protein>
<proteinExistence type="predicted"/>
<dbReference type="KEGG" id="ccin:107270668"/>
<dbReference type="RefSeq" id="XP_015601356.1">
    <property type="nucleotide sequence ID" value="XM_015745870.2"/>
</dbReference>
<organism evidence="3 4">
    <name type="scientific">Cephus cinctus</name>
    <name type="common">Wheat stem sawfly</name>
    <dbReference type="NCBI Taxonomy" id="211228"/>
    <lineage>
        <taxon>Eukaryota</taxon>
        <taxon>Metazoa</taxon>
        <taxon>Ecdysozoa</taxon>
        <taxon>Arthropoda</taxon>
        <taxon>Hexapoda</taxon>
        <taxon>Insecta</taxon>
        <taxon>Pterygota</taxon>
        <taxon>Neoptera</taxon>
        <taxon>Endopterygota</taxon>
        <taxon>Hymenoptera</taxon>
        <taxon>Cephoidea</taxon>
        <taxon>Cephidae</taxon>
        <taxon>Cephus</taxon>
    </lineage>
</organism>
<reference evidence="4" key="1">
    <citation type="submission" date="2025-08" db="UniProtKB">
        <authorList>
            <consortium name="RefSeq"/>
        </authorList>
    </citation>
    <scope>IDENTIFICATION</scope>
</reference>
<accession>A0AAJ7C3X6</accession>
<evidence type="ECO:0000313" key="3">
    <source>
        <dbReference type="Proteomes" id="UP000694920"/>
    </source>
</evidence>
<dbReference type="AlphaFoldDB" id="A0AAJ7C3X6"/>
<gene>
    <name evidence="4" type="primary">LOC107270668</name>
</gene>
<feature type="compositionally biased region" description="Basic and acidic residues" evidence="1">
    <location>
        <begin position="535"/>
        <end position="552"/>
    </location>
</feature>
<evidence type="ECO:0000256" key="2">
    <source>
        <dbReference type="SAM" id="SignalP"/>
    </source>
</evidence>
<dbReference type="Proteomes" id="UP000694920">
    <property type="component" value="Unplaced"/>
</dbReference>
<evidence type="ECO:0000256" key="1">
    <source>
        <dbReference type="SAM" id="MobiDB-lite"/>
    </source>
</evidence>
<name>A0AAJ7C3X6_CEPCN</name>
<keyword evidence="3" id="KW-1185">Reference proteome</keyword>
<feature type="signal peptide" evidence="2">
    <location>
        <begin position="1"/>
        <end position="20"/>
    </location>
</feature>
<dbReference type="GeneID" id="107270668"/>
<feature type="region of interest" description="Disordered" evidence="1">
    <location>
        <begin position="529"/>
        <end position="553"/>
    </location>
</feature>
<evidence type="ECO:0000313" key="4">
    <source>
        <dbReference type="RefSeq" id="XP_015601356.1"/>
    </source>
</evidence>
<feature type="chain" id="PRO_5042465082" evidence="2">
    <location>
        <begin position="21"/>
        <end position="604"/>
    </location>
</feature>
<sequence>MILLKRNIVLFFTFCIVALSKQRSLYTDSETTRYTNAALTFNSTFSVFQLNLTTSTELPKSNVSLNKSFVELATDNLTKSETVNPVKNIIFTTEESLNDDSATTSTVSNTVINISGGTSSVLSNIVIPVIENVTSMDSTIKELKDTTTEHETILQSDAVKSSVHQKKIISSPLDQPTDSTIKEEYSDAELLVIPLNNEDSSTAKKLAAAYSDTVERIVQTRTVEETLPAVSTDVILDIVSTVSYPSVVNLETKISPIPLSATRIEYSINSPKIYTEQSTLSHMELSSNEDVTSPLFVQFAAENGLTNTPSSPIHILDNTESLPTTISTFSSNETPLDGIAISDSPIPTNPSSPYVTTPVQINDNIKEIVDYAISATTISSKAEESELLIAAASVGVVQSNHEETISERLIDTTTTEPMKETDTLLISLASANPLNSTENTLKEKSTLHELTDSIQLSTTSEPHSIARTTSSTVDTIHVSIDDIIFDPSIILAKRSLQRPLFIKKQVDAVADENVLEKKNINRRAVHPIPLSIPNDHLRPDEEEGSRTKRDNEENYDLDTADNFYWCNWISSGNELKWHHNARSYNYRTDYHRSPPFKLIPVFSG</sequence>
<keyword evidence="2" id="KW-0732">Signal</keyword>